<dbReference type="InterPro" id="IPR009548">
    <property type="entry name" value="Prkrip1"/>
</dbReference>
<dbReference type="EMBL" id="VLTO01000001">
    <property type="protein sequence ID" value="KAA0178295.1"/>
    <property type="molecule type" value="Genomic_DNA"/>
</dbReference>
<protein>
    <submittedName>
        <fullName evidence="2">Uncharacterized protein</fullName>
    </submittedName>
</protein>
<dbReference type="PANTHER" id="PTHR13507:SF0">
    <property type="entry name" value="PRKR-INTERACTING PROTEIN 1"/>
    <property type="match status" value="1"/>
</dbReference>
<dbReference type="GO" id="GO:0005730">
    <property type="term" value="C:nucleolus"/>
    <property type="evidence" value="ECO:0007669"/>
    <property type="project" value="TreeGrafter"/>
</dbReference>
<evidence type="ECO:0000256" key="1">
    <source>
        <dbReference type="SAM" id="MobiDB-lite"/>
    </source>
</evidence>
<dbReference type="OrthoDB" id="10067079at2759"/>
<feature type="region of interest" description="Disordered" evidence="1">
    <location>
        <begin position="167"/>
        <end position="197"/>
    </location>
</feature>
<feature type="region of interest" description="Disordered" evidence="1">
    <location>
        <begin position="91"/>
        <end position="146"/>
    </location>
</feature>
<comment type="caution">
    <text evidence="2">The sequence shown here is derived from an EMBL/GenBank/DDBJ whole genome shotgun (WGS) entry which is preliminary data.</text>
</comment>
<gene>
    <name evidence="2" type="ORF">FNF27_00147</name>
</gene>
<feature type="compositionally biased region" description="Basic residues" evidence="1">
    <location>
        <begin position="103"/>
        <end position="114"/>
    </location>
</feature>
<dbReference type="Pfam" id="PF06658">
    <property type="entry name" value="DUF1168"/>
    <property type="match status" value="1"/>
</dbReference>
<evidence type="ECO:0000313" key="2">
    <source>
        <dbReference type="EMBL" id="KAA0178295.1"/>
    </source>
</evidence>
<organism evidence="2 3">
    <name type="scientific">Cafeteria roenbergensis</name>
    <name type="common">Marine flagellate</name>
    <dbReference type="NCBI Taxonomy" id="33653"/>
    <lineage>
        <taxon>Eukaryota</taxon>
        <taxon>Sar</taxon>
        <taxon>Stramenopiles</taxon>
        <taxon>Bigyra</taxon>
        <taxon>Opalozoa</taxon>
        <taxon>Bicosoecida</taxon>
        <taxon>Cafeteriaceae</taxon>
        <taxon>Cafeteria</taxon>
    </lineage>
</organism>
<dbReference type="Proteomes" id="UP000322899">
    <property type="component" value="Unassembled WGS sequence"/>
</dbReference>
<feature type="compositionally biased region" description="Low complexity" evidence="1">
    <location>
        <begin position="253"/>
        <end position="263"/>
    </location>
</feature>
<reference evidence="2 3" key="1">
    <citation type="submission" date="2019-07" db="EMBL/GenBank/DDBJ databases">
        <title>Genomes of Cafeteria roenbergensis.</title>
        <authorList>
            <person name="Fischer M.G."/>
            <person name="Hackl T."/>
            <person name="Roman M."/>
        </authorList>
    </citation>
    <scope>NUCLEOTIDE SEQUENCE [LARGE SCALE GENOMIC DNA]</scope>
    <source>
        <strain evidence="2 3">E4-10P</strain>
    </source>
</reference>
<dbReference type="AlphaFoldDB" id="A0A5A8EK77"/>
<accession>A0A5A8EK77</accession>
<sequence length="289" mass="29182">MGRYTSVQTYSDDNPRMVAVGYDASRAKAGSAVDLRPDLVTVQGSTAGAGSTTYNKYRRMREREMARVREMETDAAVAALDEAFRARVADEQAKCEDRTRRNAERRKRKKGRKALARELSKTGAIPRGSGSAEHHQAEAAAASPEVDEAAVLARAAELVRAEAASDAELSAALRKRAEQAASTASADAAAAGADTAESADAAVSLDEAAAAAVAAAAAAAAGAAKGSAAEGGDGFAVPAAKRPREEADDAAPADEPAAAATAQKRARRADDAAAGDAAAASAAAGGAEA</sequence>
<dbReference type="GO" id="GO:0019901">
    <property type="term" value="F:protein kinase binding"/>
    <property type="evidence" value="ECO:0007669"/>
    <property type="project" value="TreeGrafter"/>
</dbReference>
<dbReference type="GO" id="GO:0003725">
    <property type="term" value="F:double-stranded RNA binding"/>
    <property type="evidence" value="ECO:0007669"/>
    <property type="project" value="InterPro"/>
</dbReference>
<feature type="compositionally biased region" description="Low complexity" evidence="1">
    <location>
        <begin position="272"/>
        <end position="289"/>
    </location>
</feature>
<dbReference type="PANTHER" id="PTHR13507">
    <property type="entry name" value="PRKR-INTERACTING PROTEIN 1"/>
    <property type="match status" value="1"/>
</dbReference>
<feature type="compositionally biased region" description="Basic and acidic residues" evidence="1">
    <location>
        <begin position="91"/>
        <end position="102"/>
    </location>
</feature>
<dbReference type="GO" id="GO:0004860">
    <property type="term" value="F:protein kinase inhibitor activity"/>
    <property type="evidence" value="ECO:0007669"/>
    <property type="project" value="TreeGrafter"/>
</dbReference>
<name>A0A5A8EK77_CAFRO</name>
<proteinExistence type="predicted"/>
<evidence type="ECO:0000313" key="3">
    <source>
        <dbReference type="Proteomes" id="UP000322899"/>
    </source>
</evidence>
<feature type="compositionally biased region" description="Low complexity" evidence="1">
    <location>
        <begin position="179"/>
        <end position="197"/>
    </location>
</feature>
<feature type="region of interest" description="Disordered" evidence="1">
    <location>
        <begin position="226"/>
        <end position="289"/>
    </location>
</feature>